<dbReference type="InterPro" id="IPR035965">
    <property type="entry name" value="PAS-like_dom_sf"/>
</dbReference>
<dbReference type="SUPFAM" id="SSF55785">
    <property type="entry name" value="PYP-like sensor domain (PAS domain)"/>
    <property type="match status" value="1"/>
</dbReference>
<evidence type="ECO:0000256" key="1">
    <source>
        <dbReference type="ARBA" id="ARBA00022630"/>
    </source>
</evidence>
<evidence type="ECO:0000256" key="4">
    <source>
        <dbReference type="SAM" id="MobiDB-lite"/>
    </source>
</evidence>
<reference evidence="6 7" key="1">
    <citation type="submission" date="2024-02" db="EMBL/GenBank/DDBJ databases">
        <title>De novo assembly and annotation of 12 fungi associated with fruit tree decline syndrome in Ontario, Canada.</title>
        <authorList>
            <person name="Sulman M."/>
            <person name="Ellouze W."/>
            <person name="Ilyukhin E."/>
        </authorList>
    </citation>
    <scope>NUCLEOTIDE SEQUENCE [LARGE SCALE GENOMIC DNA]</scope>
    <source>
        <strain evidence="6 7">M11/M66-122</strain>
    </source>
</reference>
<dbReference type="AlphaFoldDB" id="A0AAN9U9L2"/>
<evidence type="ECO:0000256" key="3">
    <source>
        <dbReference type="ARBA" id="ARBA00022991"/>
    </source>
</evidence>
<protein>
    <recommendedName>
        <fullName evidence="5">PAS domain-containing protein</fullName>
    </recommendedName>
</protein>
<keyword evidence="1" id="KW-0285">Flavoprotein</keyword>
<feature type="compositionally biased region" description="Low complexity" evidence="4">
    <location>
        <begin position="135"/>
        <end position="150"/>
    </location>
</feature>
<dbReference type="Gene3D" id="3.30.450.20">
    <property type="entry name" value="PAS domain"/>
    <property type="match status" value="1"/>
</dbReference>
<dbReference type="GO" id="GO:0005634">
    <property type="term" value="C:nucleus"/>
    <property type="evidence" value="ECO:0007669"/>
    <property type="project" value="TreeGrafter"/>
</dbReference>
<proteinExistence type="predicted"/>
<feature type="domain" description="PAS" evidence="5">
    <location>
        <begin position="38"/>
        <end position="60"/>
    </location>
</feature>
<keyword evidence="3" id="KW-0157">Chromophore</keyword>
<comment type="caution">
    <text evidence="6">The sequence shown here is derived from an EMBL/GenBank/DDBJ whole genome shotgun (WGS) entry which is preliminary data.</text>
</comment>
<organism evidence="6 7">
    <name type="scientific">Diatrype stigma</name>
    <dbReference type="NCBI Taxonomy" id="117547"/>
    <lineage>
        <taxon>Eukaryota</taxon>
        <taxon>Fungi</taxon>
        <taxon>Dikarya</taxon>
        <taxon>Ascomycota</taxon>
        <taxon>Pezizomycotina</taxon>
        <taxon>Sordariomycetes</taxon>
        <taxon>Xylariomycetidae</taxon>
        <taxon>Xylariales</taxon>
        <taxon>Diatrypaceae</taxon>
        <taxon>Diatrype</taxon>
    </lineage>
</organism>
<sequence length="224" mass="24872">MSILIQVKTRPNPVVELGAVDASCALLMCDLLRPDHPIVYASEAFEALTGYSQREILGRNCRFLQQAPPPPPPLPPSSRPQAPASPPPLVATRRHHSHRHQQHPHHLNPHNHHRISRSHSSATTTTRRRRTDNASGSGNSNDNGSSSSSSRDGIYDMKSIRRQLRHAIETNAELVVEIPNFRKDGRPFINFLTIIPVRWDGGNGGGATTTTPRYSVGFQVEKTW</sequence>
<evidence type="ECO:0000259" key="5">
    <source>
        <dbReference type="PROSITE" id="PS50112"/>
    </source>
</evidence>
<gene>
    <name evidence="6" type="ORF">SLS62_010485</name>
</gene>
<feature type="compositionally biased region" description="Basic residues" evidence="4">
    <location>
        <begin position="92"/>
        <end position="117"/>
    </location>
</feature>
<accession>A0AAN9U9L2</accession>
<dbReference type="PANTHER" id="PTHR47429:SF7">
    <property type="entry name" value="GATA-FACTOR"/>
    <property type="match status" value="1"/>
</dbReference>
<keyword evidence="2" id="KW-0288">FMN</keyword>
<evidence type="ECO:0000313" key="6">
    <source>
        <dbReference type="EMBL" id="KAK7743707.1"/>
    </source>
</evidence>
<dbReference type="PROSITE" id="PS50112">
    <property type="entry name" value="PAS"/>
    <property type="match status" value="1"/>
</dbReference>
<dbReference type="Pfam" id="PF13426">
    <property type="entry name" value="PAS_9"/>
    <property type="match status" value="2"/>
</dbReference>
<dbReference type="InterPro" id="IPR000014">
    <property type="entry name" value="PAS"/>
</dbReference>
<dbReference type="CDD" id="cd00130">
    <property type="entry name" value="PAS"/>
    <property type="match status" value="1"/>
</dbReference>
<evidence type="ECO:0000313" key="7">
    <source>
        <dbReference type="Proteomes" id="UP001320420"/>
    </source>
</evidence>
<dbReference type="EMBL" id="JAKJXP020000131">
    <property type="protein sequence ID" value="KAK7743707.1"/>
    <property type="molecule type" value="Genomic_DNA"/>
</dbReference>
<feature type="region of interest" description="Disordered" evidence="4">
    <location>
        <begin position="63"/>
        <end position="153"/>
    </location>
</feature>
<evidence type="ECO:0000256" key="2">
    <source>
        <dbReference type="ARBA" id="ARBA00022643"/>
    </source>
</evidence>
<dbReference type="Proteomes" id="UP001320420">
    <property type="component" value="Unassembled WGS sequence"/>
</dbReference>
<dbReference type="PANTHER" id="PTHR47429">
    <property type="entry name" value="PROTEIN TWIN LOV 1"/>
    <property type="match status" value="1"/>
</dbReference>
<feature type="compositionally biased region" description="Pro residues" evidence="4">
    <location>
        <begin position="67"/>
        <end position="89"/>
    </location>
</feature>
<keyword evidence="7" id="KW-1185">Reference proteome</keyword>
<name>A0AAN9U9L2_9PEZI</name>